<organism evidence="6 7">
    <name type="scientific">Anaerococcus groningensis</name>
    <dbReference type="NCBI Taxonomy" id="3115616"/>
    <lineage>
        <taxon>Bacteria</taxon>
        <taxon>Bacillati</taxon>
        <taxon>Bacillota</taxon>
        <taxon>Tissierellia</taxon>
        <taxon>Tissierellales</taxon>
        <taxon>Peptoniphilaceae</taxon>
        <taxon>Anaerococcus</taxon>
    </lineage>
</organism>
<dbReference type="InterPro" id="IPR036390">
    <property type="entry name" value="WH_DNA-bd_sf"/>
</dbReference>
<dbReference type="InterPro" id="IPR012318">
    <property type="entry name" value="HTH_CRP"/>
</dbReference>
<dbReference type="PROSITE" id="PS51063">
    <property type="entry name" value="HTH_CRP_2"/>
    <property type="match status" value="1"/>
</dbReference>
<keyword evidence="7" id="KW-1185">Reference proteome</keyword>
<evidence type="ECO:0000259" key="5">
    <source>
        <dbReference type="PROSITE" id="PS51063"/>
    </source>
</evidence>
<evidence type="ECO:0000259" key="4">
    <source>
        <dbReference type="PROSITE" id="PS50042"/>
    </source>
</evidence>
<evidence type="ECO:0000256" key="3">
    <source>
        <dbReference type="ARBA" id="ARBA00023163"/>
    </source>
</evidence>
<keyword evidence="3" id="KW-0804">Transcription</keyword>
<keyword evidence="2" id="KW-0238">DNA-binding</keyword>
<evidence type="ECO:0000313" key="7">
    <source>
        <dbReference type="Proteomes" id="UP001637993"/>
    </source>
</evidence>
<dbReference type="PANTHER" id="PTHR24567:SF58">
    <property type="entry name" value="CYCLIC AMP-BINDING REGULATORY PROTEIN"/>
    <property type="match status" value="1"/>
</dbReference>
<dbReference type="SMART" id="SM00100">
    <property type="entry name" value="cNMP"/>
    <property type="match status" value="1"/>
</dbReference>
<gene>
    <name evidence="6" type="ORF">AB9Q04_02235</name>
</gene>
<dbReference type="Pfam" id="PF00027">
    <property type="entry name" value="cNMP_binding"/>
    <property type="match status" value="1"/>
</dbReference>
<dbReference type="EMBL" id="JBGMEG010000003">
    <property type="protein sequence ID" value="MFO3717167.1"/>
    <property type="molecule type" value="Genomic_DNA"/>
</dbReference>
<dbReference type="SUPFAM" id="SSF51206">
    <property type="entry name" value="cAMP-binding domain-like"/>
    <property type="match status" value="1"/>
</dbReference>
<evidence type="ECO:0000256" key="2">
    <source>
        <dbReference type="ARBA" id="ARBA00023125"/>
    </source>
</evidence>
<sequence length="215" mass="24937">MNLREIALFKNLSDEELKILIQKTKFEEKIYSKDSQIFTVGEVTGAMYYLIEGSILVYKIDPNGKRFIIRKFNKPAIFGEVYSYFEEPFDFSAQAETDSKVLVIHDFKKLFADDIPRNFLISYTNLVSKKCLQLSRSNQITSQSTLRQKIAKYLIINEENEMVKTDLSREEWADILATTRPSLSRELSNMVDDGLIEVKDKIIKIKNRSLLADII</sequence>
<dbReference type="Gene3D" id="2.60.120.10">
    <property type="entry name" value="Jelly Rolls"/>
    <property type="match status" value="1"/>
</dbReference>
<dbReference type="Pfam" id="PF13545">
    <property type="entry name" value="HTH_Crp_2"/>
    <property type="match status" value="1"/>
</dbReference>
<dbReference type="CDD" id="cd00038">
    <property type="entry name" value="CAP_ED"/>
    <property type="match status" value="1"/>
</dbReference>
<dbReference type="Proteomes" id="UP001637993">
    <property type="component" value="Unassembled WGS sequence"/>
</dbReference>
<feature type="domain" description="Cyclic nucleotide-binding" evidence="4">
    <location>
        <begin position="8"/>
        <end position="104"/>
    </location>
</feature>
<evidence type="ECO:0000313" key="6">
    <source>
        <dbReference type="EMBL" id="MFO3717167.1"/>
    </source>
</evidence>
<dbReference type="InterPro" id="IPR050397">
    <property type="entry name" value="Env_Response_Regulators"/>
</dbReference>
<dbReference type="SUPFAM" id="SSF46785">
    <property type="entry name" value="Winged helix' DNA-binding domain"/>
    <property type="match status" value="1"/>
</dbReference>
<dbReference type="RefSeq" id="WP_410023753.1">
    <property type="nucleotide sequence ID" value="NZ_JBGMEG010000003.1"/>
</dbReference>
<dbReference type="PANTHER" id="PTHR24567">
    <property type="entry name" value="CRP FAMILY TRANSCRIPTIONAL REGULATORY PROTEIN"/>
    <property type="match status" value="1"/>
</dbReference>
<keyword evidence="1" id="KW-0805">Transcription regulation</keyword>
<dbReference type="InterPro" id="IPR014710">
    <property type="entry name" value="RmlC-like_jellyroll"/>
</dbReference>
<comment type="caution">
    <text evidence="6">The sequence shown here is derived from an EMBL/GenBank/DDBJ whole genome shotgun (WGS) entry which is preliminary data.</text>
</comment>
<accession>A0ABW9MZA6</accession>
<protein>
    <submittedName>
        <fullName evidence="6">Crp/Fnr family transcriptional regulator</fullName>
    </submittedName>
</protein>
<dbReference type="InterPro" id="IPR000595">
    <property type="entry name" value="cNMP-bd_dom"/>
</dbReference>
<evidence type="ECO:0000256" key="1">
    <source>
        <dbReference type="ARBA" id="ARBA00023015"/>
    </source>
</evidence>
<proteinExistence type="predicted"/>
<dbReference type="InterPro" id="IPR018490">
    <property type="entry name" value="cNMP-bd_dom_sf"/>
</dbReference>
<name>A0ABW9MZA6_9FIRM</name>
<feature type="domain" description="HTH crp-type" evidence="5">
    <location>
        <begin position="144"/>
        <end position="209"/>
    </location>
</feature>
<dbReference type="PROSITE" id="PS50042">
    <property type="entry name" value="CNMP_BINDING_3"/>
    <property type="match status" value="1"/>
</dbReference>
<reference evidence="6 7" key="1">
    <citation type="journal article" date="2025" name="Anaerobe">
        <title>Description of Anaerococcus kampingiae sp. nov., Anaerococcus groningensis sp. nov., Anaerococcus martiniensis sp. nov., and Anaerococcus cruorum sp. nov., isolated from human clinical specimens.</title>
        <authorList>
            <person name="Boiten K.E."/>
            <person name="Meijer J."/>
            <person name="van Wezel E.M."/>
            <person name="Veloo A.C.M."/>
        </authorList>
    </citation>
    <scope>NUCLEOTIDE SEQUENCE [LARGE SCALE GENOMIC DNA]</scope>
    <source>
        <strain evidence="6 7">ENR1011</strain>
    </source>
</reference>